<name>K1SK55_9ZZZZ</name>
<dbReference type="InterPro" id="IPR028979">
    <property type="entry name" value="Ser_kin/Pase_Hpr-like_N_sf"/>
</dbReference>
<sequence>MNIKEISEKLGLRFLNEAEPSKEVEGGYCGDLLSFVMSHAKCGDCWFTVMGNVNAVAVAVLSDCAAIVLCENSTLDGDALEKAKEQGVNILSSAEDAFSLSAKLSGLL</sequence>
<evidence type="ECO:0000259" key="1">
    <source>
        <dbReference type="Pfam" id="PF07085"/>
    </source>
</evidence>
<reference evidence="2" key="1">
    <citation type="journal article" date="2013" name="Environ. Microbiol.">
        <title>Microbiota from the distal guts of lean and obese adolescents exhibit partial functional redundancy besides clear differences in community structure.</title>
        <authorList>
            <person name="Ferrer M."/>
            <person name="Ruiz A."/>
            <person name="Lanza F."/>
            <person name="Haange S.B."/>
            <person name="Oberbach A."/>
            <person name="Till H."/>
            <person name="Bargiela R."/>
            <person name="Campoy C."/>
            <person name="Segura M.T."/>
            <person name="Richter M."/>
            <person name="von Bergen M."/>
            <person name="Seifert J."/>
            <person name="Suarez A."/>
        </authorList>
    </citation>
    <scope>NUCLEOTIDE SEQUENCE</scope>
</reference>
<dbReference type="EMBL" id="AJWZ01010691">
    <property type="protein sequence ID" value="EKC47731.1"/>
    <property type="molecule type" value="Genomic_DNA"/>
</dbReference>
<accession>K1SK55</accession>
<gene>
    <name evidence="2" type="ORF">OBE_15552</name>
</gene>
<dbReference type="AlphaFoldDB" id="K1SK55"/>
<dbReference type="Gene3D" id="3.40.1390.20">
    <property type="entry name" value="HprK N-terminal domain-like"/>
    <property type="match status" value="1"/>
</dbReference>
<feature type="domain" description="DRTGG" evidence="1">
    <location>
        <begin position="51"/>
        <end position="105"/>
    </location>
</feature>
<protein>
    <submittedName>
        <fullName evidence="2">DRTGG domain-containing protein</fullName>
    </submittedName>
</protein>
<dbReference type="InterPro" id="IPR010766">
    <property type="entry name" value="DRTGG"/>
</dbReference>
<comment type="caution">
    <text evidence="2">The sequence shown here is derived from an EMBL/GenBank/DDBJ whole genome shotgun (WGS) entry which is preliminary data.</text>
</comment>
<proteinExistence type="predicted"/>
<dbReference type="SUPFAM" id="SSF75138">
    <property type="entry name" value="HprK N-terminal domain-like"/>
    <property type="match status" value="1"/>
</dbReference>
<organism evidence="2">
    <name type="scientific">human gut metagenome</name>
    <dbReference type="NCBI Taxonomy" id="408170"/>
    <lineage>
        <taxon>unclassified sequences</taxon>
        <taxon>metagenomes</taxon>
        <taxon>organismal metagenomes</taxon>
    </lineage>
</organism>
<dbReference type="Pfam" id="PF07085">
    <property type="entry name" value="DRTGG"/>
    <property type="match status" value="1"/>
</dbReference>
<evidence type="ECO:0000313" key="2">
    <source>
        <dbReference type="EMBL" id="EKC47731.1"/>
    </source>
</evidence>